<dbReference type="AlphaFoldDB" id="A0A8T3YLE1"/>
<name>A0A8T3YLE1_9ARCH</name>
<evidence type="ECO:0000313" key="1">
    <source>
        <dbReference type="EMBL" id="MBI4210612.1"/>
    </source>
</evidence>
<reference evidence="1" key="1">
    <citation type="submission" date="2020-07" db="EMBL/GenBank/DDBJ databases">
        <title>Huge and variable diversity of episymbiotic CPR bacteria and DPANN archaea in groundwater ecosystems.</title>
        <authorList>
            <person name="He C.Y."/>
            <person name="Keren R."/>
            <person name="Whittaker M."/>
            <person name="Farag I.F."/>
            <person name="Doudna J."/>
            <person name="Cate J.H.D."/>
            <person name="Banfield J.F."/>
        </authorList>
    </citation>
    <scope>NUCLEOTIDE SEQUENCE</scope>
    <source>
        <strain evidence="1">NC_groundwater_1296_Ag_S-0.2um_52_80</strain>
    </source>
</reference>
<proteinExistence type="predicted"/>
<evidence type="ECO:0000313" key="2">
    <source>
        <dbReference type="Proteomes" id="UP000732298"/>
    </source>
</evidence>
<dbReference type="Proteomes" id="UP000732298">
    <property type="component" value="Unassembled WGS sequence"/>
</dbReference>
<protein>
    <submittedName>
        <fullName evidence="1">Uncharacterized protein</fullName>
    </submittedName>
</protein>
<accession>A0A8T3YLE1</accession>
<gene>
    <name evidence="1" type="ORF">HY544_03855</name>
</gene>
<sequence length="75" mass="8674">MFFMDARVKELVREVLDEIWLIRARKAKMPRSLEEAKGDLKDASHIANRLYGFGHPQPKASVFLSATFLKRSPEE</sequence>
<dbReference type="EMBL" id="JACQPB010000039">
    <property type="protein sequence ID" value="MBI4210612.1"/>
    <property type="molecule type" value="Genomic_DNA"/>
</dbReference>
<comment type="caution">
    <text evidence="1">The sequence shown here is derived from an EMBL/GenBank/DDBJ whole genome shotgun (WGS) entry which is preliminary data.</text>
</comment>
<organism evidence="1 2">
    <name type="scientific">Candidatus Iainarchaeum sp</name>
    <dbReference type="NCBI Taxonomy" id="3101447"/>
    <lineage>
        <taxon>Archaea</taxon>
        <taxon>Candidatus Iainarchaeota</taxon>
        <taxon>Candidatus Iainarchaeia</taxon>
        <taxon>Candidatus Iainarchaeales</taxon>
        <taxon>Candidatus Iainarchaeaceae</taxon>
        <taxon>Candidatus Iainarchaeum</taxon>
    </lineage>
</organism>